<organism evidence="5 6">
    <name type="scientific">Clostridium puniceum</name>
    <dbReference type="NCBI Taxonomy" id="29367"/>
    <lineage>
        <taxon>Bacteria</taxon>
        <taxon>Bacillati</taxon>
        <taxon>Bacillota</taxon>
        <taxon>Clostridia</taxon>
        <taxon>Eubacteriales</taxon>
        <taxon>Clostridiaceae</taxon>
        <taxon>Clostridium</taxon>
    </lineage>
</organism>
<dbReference type="SUPFAM" id="SSF69360">
    <property type="entry name" value="Cell wall binding repeat"/>
    <property type="match status" value="1"/>
</dbReference>
<gene>
    <name evidence="5" type="primary">lytA_9</name>
    <name evidence="5" type="ORF">CLPUN_23360</name>
</gene>
<dbReference type="AlphaFoldDB" id="A0A1S8THY9"/>
<comment type="caution">
    <text evidence="5">The sequence shown here is derived from an EMBL/GenBank/DDBJ whole genome shotgun (WGS) entry which is preliminary data.</text>
</comment>
<dbReference type="RefSeq" id="WP_077847468.1">
    <property type="nucleotide sequence ID" value="NZ_LZZM01000153.1"/>
</dbReference>
<evidence type="ECO:0000256" key="3">
    <source>
        <dbReference type="SAM" id="SignalP"/>
    </source>
</evidence>
<reference evidence="5 6" key="1">
    <citation type="submission" date="2016-05" db="EMBL/GenBank/DDBJ databases">
        <title>Microbial solvent formation.</title>
        <authorList>
            <person name="Poehlein A."/>
            <person name="Montoya Solano J.D."/>
            <person name="Flitsch S."/>
            <person name="Krabben P."/>
            <person name="Duerre P."/>
            <person name="Daniel R."/>
        </authorList>
    </citation>
    <scope>NUCLEOTIDE SEQUENCE [LARGE SCALE GENOMIC DNA]</scope>
    <source>
        <strain evidence="5 6">DSM 2619</strain>
    </source>
</reference>
<evidence type="ECO:0000256" key="1">
    <source>
        <dbReference type="ARBA" id="ARBA00022737"/>
    </source>
</evidence>
<proteinExistence type="predicted"/>
<keyword evidence="3" id="KW-0732">Signal</keyword>
<name>A0A1S8THY9_9CLOT</name>
<feature type="domain" description="Cadherin-like beta-sandwich-like" evidence="4">
    <location>
        <begin position="654"/>
        <end position="741"/>
    </location>
</feature>
<evidence type="ECO:0000313" key="5">
    <source>
        <dbReference type="EMBL" id="OOM77219.1"/>
    </source>
</evidence>
<dbReference type="Pfam" id="PF19127">
    <property type="entry name" value="Choline_bind_3"/>
    <property type="match status" value="2"/>
</dbReference>
<dbReference type="InterPro" id="IPR018337">
    <property type="entry name" value="Cell_wall/Cho-bd_repeat"/>
</dbReference>
<dbReference type="OrthoDB" id="2663432at2"/>
<keyword evidence="1" id="KW-0677">Repeat</keyword>
<dbReference type="InterPro" id="IPR025883">
    <property type="entry name" value="Cadherin-like_domain"/>
</dbReference>
<evidence type="ECO:0000256" key="2">
    <source>
        <dbReference type="PROSITE-ProRule" id="PRU00591"/>
    </source>
</evidence>
<feature type="chain" id="PRO_5039231556" evidence="3">
    <location>
        <begin position="27"/>
        <end position="994"/>
    </location>
</feature>
<dbReference type="Pfam" id="PF12733">
    <property type="entry name" value="Cadherin-like"/>
    <property type="match status" value="2"/>
</dbReference>
<dbReference type="EMBL" id="LZZM01000153">
    <property type="protein sequence ID" value="OOM77219.1"/>
    <property type="molecule type" value="Genomic_DNA"/>
</dbReference>
<accession>A0A1S8THY9</accession>
<keyword evidence="6" id="KW-1185">Reference proteome</keyword>
<dbReference type="PROSITE" id="PS51170">
    <property type="entry name" value="CW"/>
    <property type="match status" value="2"/>
</dbReference>
<feature type="domain" description="Cadherin-like beta-sandwich-like" evidence="4">
    <location>
        <begin position="763"/>
        <end position="840"/>
    </location>
</feature>
<evidence type="ECO:0000313" key="6">
    <source>
        <dbReference type="Proteomes" id="UP000190890"/>
    </source>
</evidence>
<keyword evidence="5" id="KW-0378">Hydrolase</keyword>
<dbReference type="Proteomes" id="UP000190890">
    <property type="component" value="Unassembled WGS sequence"/>
</dbReference>
<dbReference type="GO" id="GO:0008745">
    <property type="term" value="F:N-acetylmuramoyl-L-alanine amidase activity"/>
    <property type="evidence" value="ECO:0007669"/>
    <property type="project" value="UniProtKB-EC"/>
</dbReference>
<feature type="signal peptide" evidence="3">
    <location>
        <begin position="1"/>
        <end position="26"/>
    </location>
</feature>
<evidence type="ECO:0000259" key="4">
    <source>
        <dbReference type="Pfam" id="PF12733"/>
    </source>
</evidence>
<protein>
    <submittedName>
        <fullName evidence="5">Autolysin</fullName>
        <ecNumber evidence="5">3.5.1.28</ecNumber>
    </submittedName>
</protein>
<dbReference type="STRING" id="29367.CLPUN_23360"/>
<feature type="repeat" description="Cell wall-binding" evidence="2">
    <location>
        <begin position="953"/>
        <end position="972"/>
    </location>
</feature>
<dbReference type="Gene3D" id="2.10.270.10">
    <property type="entry name" value="Cholin Binding"/>
    <property type="match status" value="2"/>
</dbReference>
<feature type="repeat" description="Cell wall-binding" evidence="2">
    <location>
        <begin position="933"/>
        <end position="952"/>
    </location>
</feature>
<sequence>MKKIGKRFVALSIVFASIISFLPMQIGSNGKAANAMTTQIQVSGASSESGGSISTVSQTEYATDNRYSSFTLSVDYQVKTLGDIAIGQKGVVEQEVIVTNIDGIELNGATLQENNDKLSVIGTKIGEGTELITDLNNKKKIGITIYGLPYGVNIIKYRIREKQIFNKGKQDPAYPTDTTKKIDDYQYLEDEYYPSKTGSAEMTIQHANKFLQGKINPMVFDSYLVKTMKEYNESTTPKDNKYPFLFTENGVADANCPLRYNFAISDAVMTLKYSMTFNGLSIDNAKIFKNGVDDTSNISTNGNTISGFLTNLTSSDLIVAKILDTGENVVKAYSIQLKYNTISANKDYTLRDAGIKKLYYNADSTVEAYVDKHFYVSTENGVTTYKGTINIDKRAQMIAMVPTLGTTGNVAFKLSNHYDNSQVVSSRIINGETTPYVEFNKGTSNEVWLEVYEGKDGNIKEGTSPLAIYKLTVKPIDNTETSTVNFSVDSTVAYLTQPGRTSEADKIDFDASRRTYNLNFKDNTINNVYIDLNSPNTVNKTGVRREYIKAWGGTSTQSDNVTEIPNVDKDARINVDVTNYKKIIVQAYYDQIEYVVKDGVETTEVKSTTAYPLGEKYTFYVAKNPDQTDPTVTKSTDASLTNMKASNGSIKSTDGTSGFSTDKTNYTVTVPKIDTSSAITVTAANSKVKDITATIAETGDEYGLTSGEAFEFPLTSTGTTNINIVVTAEDGVTTKTYNLTIKNDERSASALLKNVITDNGEFTFDPDKDPNKIRVDQVINKLKVSPVAEEANSRIFVNGTKYTGSPITINLKGSQETDMEIKVTSEDGSESKTYNFEIYRTDSPIDDTDDDDDDVFYDDIDDTWVDLSKYEEWGKVDGKTVYFDNKGRQVKDKWITTKGVSYYLNSKGYKATGWRKEVGGKTYYLDPSTGAVKTGWLNQNNKWYYLGLNGVMQKGWLSLNGHWYYFTPEGEMITSQSMYIDDGIYNFGADGIMY</sequence>
<dbReference type="EC" id="3.5.1.28" evidence="5"/>